<accession>A0A9P8C279</accession>
<gene>
    <name evidence="2" type="ORF">BJ875DRAFT_444810</name>
</gene>
<dbReference type="Proteomes" id="UP000824998">
    <property type="component" value="Unassembled WGS sequence"/>
</dbReference>
<feature type="compositionally biased region" description="Basic and acidic residues" evidence="1">
    <location>
        <begin position="321"/>
        <end position="349"/>
    </location>
</feature>
<feature type="region of interest" description="Disordered" evidence="1">
    <location>
        <begin position="1"/>
        <end position="21"/>
    </location>
</feature>
<feature type="compositionally biased region" description="Basic residues" evidence="1">
    <location>
        <begin position="302"/>
        <end position="318"/>
    </location>
</feature>
<comment type="caution">
    <text evidence="2">The sequence shown here is derived from an EMBL/GenBank/DDBJ whole genome shotgun (WGS) entry which is preliminary data.</text>
</comment>
<organism evidence="2 3">
    <name type="scientific">Amylocarpus encephaloides</name>
    <dbReference type="NCBI Taxonomy" id="45428"/>
    <lineage>
        <taxon>Eukaryota</taxon>
        <taxon>Fungi</taxon>
        <taxon>Dikarya</taxon>
        <taxon>Ascomycota</taxon>
        <taxon>Pezizomycotina</taxon>
        <taxon>Leotiomycetes</taxon>
        <taxon>Helotiales</taxon>
        <taxon>Helotiales incertae sedis</taxon>
        <taxon>Amylocarpus</taxon>
    </lineage>
</organism>
<reference evidence="2" key="1">
    <citation type="journal article" date="2021" name="IMA Fungus">
        <title>Genomic characterization of three marine fungi, including Emericellopsis atlantica sp. nov. with signatures of a generalist lifestyle and marine biomass degradation.</title>
        <authorList>
            <person name="Hagestad O.C."/>
            <person name="Hou L."/>
            <person name="Andersen J.H."/>
            <person name="Hansen E.H."/>
            <person name="Altermark B."/>
            <person name="Li C."/>
            <person name="Kuhnert E."/>
            <person name="Cox R.J."/>
            <person name="Crous P.W."/>
            <person name="Spatafora J.W."/>
            <person name="Lail K."/>
            <person name="Amirebrahimi M."/>
            <person name="Lipzen A."/>
            <person name="Pangilinan J."/>
            <person name="Andreopoulos W."/>
            <person name="Hayes R.D."/>
            <person name="Ng V."/>
            <person name="Grigoriev I.V."/>
            <person name="Jackson S.A."/>
            <person name="Sutton T.D.S."/>
            <person name="Dobson A.D.W."/>
            <person name="Rama T."/>
        </authorList>
    </citation>
    <scope>NUCLEOTIDE SEQUENCE</scope>
    <source>
        <strain evidence="2">TRa018bII</strain>
    </source>
</reference>
<sequence>MLTDTNYPNYPNSSSSSSPPMMGPYMQQYLWTKGLADECGDSLLPSSSATPLRYSQPNQDAHKHLHLPLNLLVGDDDSCDLPVESFTPKALAALATTAAHHTEEAMLPRQRKAMLRYQELQTLLHLYQDRTNGVDFNTIIHGFLEIFDGCGKRGHGKIWLDIMSSLTQASFDNGVLDKKTRWKVDLRHSLATELIANKLPTPDQTTLKGWHMTKSDIQDDIELLIRGEENIAVAVAQEKASGLLGLYNLTPVAAEDKKDALVKVKSIPSKRKRLPTDQGEVDPDSSHDSEIPINNLTDKLKGVKIKRRTTNPKRRTVIPKKQAETLSNRESRQFKDVAEDSRGLGFDRP</sequence>
<dbReference type="AlphaFoldDB" id="A0A9P8C279"/>
<proteinExistence type="predicted"/>
<name>A0A9P8C279_9HELO</name>
<keyword evidence="3" id="KW-1185">Reference proteome</keyword>
<dbReference type="EMBL" id="MU251654">
    <property type="protein sequence ID" value="KAG9230655.1"/>
    <property type="molecule type" value="Genomic_DNA"/>
</dbReference>
<evidence type="ECO:0000256" key="1">
    <source>
        <dbReference type="SAM" id="MobiDB-lite"/>
    </source>
</evidence>
<evidence type="ECO:0000313" key="2">
    <source>
        <dbReference type="EMBL" id="KAG9230655.1"/>
    </source>
</evidence>
<feature type="region of interest" description="Disordered" evidence="1">
    <location>
        <begin position="271"/>
        <end position="349"/>
    </location>
</feature>
<evidence type="ECO:0000313" key="3">
    <source>
        <dbReference type="Proteomes" id="UP000824998"/>
    </source>
</evidence>
<protein>
    <submittedName>
        <fullName evidence="2">Uncharacterized protein</fullName>
    </submittedName>
</protein>